<dbReference type="InterPro" id="IPR037238">
    <property type="entry name" value="YbiA-like_sf"/>
</dbReference>
<dbReference type="NCBIfam" id="TIGR02464">
    <property type="entry name" value="ribofla_fusion"/>
    <property type="match status" value="1"/>
</dbReference>
<evidence type="ECO:0000313" key="3">
    <source>
        <dbReference type="EMBL" id="CAG8450753.1"/>
    </source>
</evidence>
<keyword evidence="4" id="KW-1185">Reference proteome</keyword>
<name>A0A9N8VBP8_9GLOM</name>
<evidence type="ECO:0000313" key="4">
    <source>
        <dbReference type="Proteomes" id="UP000789342"/>
    </source>
</evidence>
<comment type="caution">
    <text evidence="3">The sequence shown here is derived from an EMBL/GenBank/DDBJ whole genome shotgun (WGS) entry which is preliminary data.</text>
</comment>
<evidence type="ECO:0000256" key="1">
    <source>
        <dbReference type="SAM" id="MobiDB-lite"/>
    </source>
</evidence>
<evidence type="ECO:0000259" key="2">
    <source>
        <dbReference type="Pfam" id="PF08719"/>
    </source>
</evidence>
<dbReference type="CDD" id="cd15457">
    <property type="entry name" value="NADAR"/>
    <property type="match status" value="1"/>
</dbReference>
<sequence length="454" mass="51844">MQYQQQAGAVRAQQNYNYGACMENGCSCPAMIPIEGCPDRCAKCSHDNLIHINLSSESSQDYNVGNGINNQSCPPNNINSELNSLGYPVNNEVVEYATYPDQQAYFNQKKTPDKKLPVREIPPPNTIWFYNRNEKYYEFTNFQEGYPIVAALVQPKPGEQPNCKKWPTSEHLFQAAKFKKDHPEICEHIRLCKTARDALNMARQYQHYVDPNWQDINVQVMEWVVSQKFEQHPVLASMLISTGDLELVEHTEVDSFWGDGGGKGRNELGQVLMRVRKKLRERAQFHPEINAPINVNHAEDNSIYMISGSHTHSSSSVNTQNQFYSQGLDSSWVHLNNLNTPPPPLPPRNTKRDLTKYNPNQLQVSQQQIPPPQQSPIPPQSIPQQQLMIQQQSMPPQQPMPQQQPMSQQQSMPQQQTMPQQQSTQQQPLQPVNNKNDIIVNSNNSNPPSQYNYI</sequence>
<reference evidence="3" key="1">
    <citation type="submission" date="2021-06" db="EMBL/GenBank/DDBJ databases">
        <authorList>
            <person name="Kallberg Y."/>
            <person name="Tangrot J."/>
            <person name="Rosling A."/>
        </authorList>
    </citation>
    <scope>NUCLEOTIDE SEQUENCE</scope>
    <source>
        <strain evidence="3">CL551</strain>
    </source>
</reference>
<dbReference type="InterPro" id="IPR012816">
    <property type="entry name" value="NADAR"/>
</dbReference>
<dbReference type="Proteomes" id="UP000789342">
    <property type="component" value="Unassembled WGS sequence"/>
</dbReference>
<proteinExistence type="predicted"/>
<feature type="compositionally biased region" description="Low complexity" evidence="1">
    <location>
        <begin position="382"/>
        <end position="454"/>
    </location>
</feature>
<organism evidence="3 4">
    <name type="scientific">Acaulospora morrowiae</name>
    <dbReference type="NCBI Taxonomy" id="94023"/>
    <lineage>
        <taxon>Eukaryota</taxon>
        <taxon>Fungi</taxon>
        <taxon>Fungi incertae sedis</taxon>
        <taxon>Mucoromycota</taxon>
        <taxon>Glomeromycotina</taxon>
        <taxon>Glomeromycetes</taxon>
        <taxon>Diversisporales</taxon>
        <taxon>Acaulosporaceae</taxon>
        <taxon>Acaulospora</taxon>
    </lineage>
</organism>
<dbReference type="SUPFAM" id="SSF143990">
    <property type="entry name" value="YbiA-like"/>
    <property type="match status" value="1"/>
</dbReference>
<accession>A0A9N8VBP8</accession>
<dbReference type="AlphaFoldDB" id="A0A9N8VBP8"/>
<gene>
    <name evidence="3" type="ORF">AMORRO_LOCUS884</name>
</gene>
<dbReference type="EMBL" id="CAJVPV010000309">
    <property type="protein sequence ID" value="CAG8450753.1"/>
    <property type="molecule type" value="Genomic_DNA"/>
</dbReference>
<feature type="region of interest" description="Disordered" evidence="1">
    <location>
        <begin position="334"/>
        <end position="454"/>
    </location>
</feature>
<feature type="compositionally biased region" description="Pro residues" evidence="1">
    <location>
        <begin position="369"/>
        <end position="381"/>
    </location>
</feature>
<protein>
    <submittedName>
        <fullName evidence="3">7509_t:CDS:1</fullName>
    </submittedName>
</protein>
<dbReference type="OrthoDB" id="206452at2759"/>
<dbReference type="Gene3D" id="1.10.357.40">
    <property type="entry name" value="YbiA-like"/>
    <property type="match status" value="1"/>
</dbReference>
<feature type="domain" description="NADAR" evidence="2">
    <location>
        <begin position="129"/>
        <end position="280"/>
    </location>
</feature>
<dbReference type="Pfam" id="PF08719">
    <property type="entry name" value="NADAR"/>
    <property type="match status" value="1"/>
</dbReference>